<evidence type="ECO:0000313" key="1">
    <source>
        <dbReference type="EMBL" id="KAI9907506.1"/>
    </source>
</evidence>
<protein>
    <submittedName>
        <fullName evidence="1">Uncharacterized protein</fullName>
    </submittedName>
</protein>
<organism evidence="1 2">
    <name type="scientific">Peronosclerospora sorghi</name>
    <dbReference type="NCBI Taxonomy" id="230839"/>
    <lineage>
        <taxon>Eukaryota</taxon>
        <taxon>Sar</taxon>
        <taxon>Stramenopiles</taxon>
        <taxon>Oomycota</taxon>
        <taxon>Peronosporomycetes</taxon>
        <taxon>Peronosporales</taxon>
        <taxon>Peronosporaceae</taxon>
        <taxon>Peronosclerospora</taxon>
    </lineage>
</organism>
<keyword evidence="2" id="KW-1185">Reference proteome</keyword>
<proteinExistence type="predicted"/>
<reference evidence="1 2" key="1">
    <citation type="journal article" date="2022" name="bioRxiv">
        <title>The genome of the oomycete Peronosclerospora sorghi, a cosmopolitan pathogen of maize and sorghum, is inflated with dispersed pseudogenes.</title>
        <authorList>
            <person name="Fletcher K."/>
            <person name="Martin F."/>
            <person name="Isakeit T."/>
            <person name="Cavanaugh K."/>
            <person name="Magill C."/>
            <person name="Michelmore R."/>
        </authorList>
    </citation>
    <scope>NUCLEOTIDE SEQUENCE [LARGE SCALE GENOMIC DNA]</scope>
    <source>
        <strain evidence="1">P6</strain>
    </source>
</reference>
<sequence length="162" mass="19244">MREKIVFMSIQLCSSQMQLKALKRSSARGKRQVSCIKKEGEKKSFEQEIHRIQAKADETVERELEVLGLDEATCDCQELKESNRLLINEVQERRESAKYARKQYMVAIRKKKELSKAVAMYKEKIASRDKDMEKYKAAVRKYTQQLNDAWMLTRQNIRYWSR</sequence>
<gene>
    <name evidence="1" type="ORF">PsorP6_003504</name>
</gene>
<accession>A0ACC0VPV1</accession>
<evidence type="ECO:0000313" key="2">
    <source>
        <dbReference type="Proteomes" id="UP001163321"/>
    </source>
</evidence>
<dbReference type="Proteomes" id="UP001163321">
    <property type="component" value="Chromosome 8"/>
</dbReference>
<name>A0ACC0VPV1_9STRA</name>
<dbReference type="EMBL" id="CM047587">
    <property type="protein sequence ID" value="KAI9907506.1"/>
    <property type="molecule type" value="Genomic_DNA"/>
</dbReference>
<comment type="caution">
    <text evidence="1">The sequence shown here is derived from an EMBL/GenBank/DDBJ whole genome shotgun (WGS) entry which is preliminary data.</text>
</comment>